<proteinExistence type="predicted"/>
<reference evidence="1 2" key="1">
    <citation type="submission" date="2020-03" db="EMBL/GenBank/DDBJ databases">
        <title>Genomic Encyclopedia of Archaeal and Bacterial Type Strains, Phase II (KMG-II): from individual species to whole genera.</title>
        <authorList>
            <person name="Goeker M."/>
        </authorList>
    </citation>
    <scope>NUCLEOTIDE SEQUENCE [LARGE SCALE GENOMIC DNA]</scope>
    <source>
        <strain evidence="1 2">DSM 4749</strain>
    </source>
</reference>
<comment type="caution">
    <text evidence="1">The sequence shown here is derived from an EMBL/GenBank/DDBJ whole genome shotgun (WGS) entry which is preliminary data.</text>
</comment>
<sequence>MIEFRRYADFSLFKQDVLPFLEQHEGINISLGGKYKKSPK</sequence>
<accession>A0A846MI17</accession>
<dbReference type="AlphaFoldDB" id="A0A846MI17"/>
<name>A0A846MI17_9BACL</name>
<keyword evidence="2" id="KW-1185">Reference proteome</keyword>
<dbReference type="Proteomes" id="UP000532769">
    <property type="component" value="Unassembled WGS sequence"/>
</dbReference>
<evidence type="ECO:0000313" key="2">
    <source>
        <dbReference type="Proteomes" id="UP000532769"/>
    </source>
</evidence>
<organism evidence="1 2">
    <name type="scientific">Saccharococcus thermophilus</name>
    <dbReference type="NCBI Taxonomy" id="29396"/>
    <lineage>
        <taxon>Bacteria</taxon>
        <taxon>Bacillati</taxon>
        <taxon>Bacillota</taxon>
        <taxon>Bacilli</taxon>
        <taxon>Bacillales</taxon>
        <taxon>Anoxybacillaceae</taxon>
        <taxon>Saccharococcus</taxon>
    </lineage>
</organism>
<gene>
    <name evidence="1" type="ORF">BDD39_001424</name>
</gene>
<protein>
    <submittedName>
        <fullName evidence="1">Uncharacterized protein</fullName>
    </submittedName>
</protein>
<dbReference type="EMBL" id="JAASRS010000001">
    <property type="protein sequence ID" value="NIK14914.1"/>
    <property type="molecule type" value="Genomic_DNA"/>
</dbReference>
<evidence type="ECO:0000313" key="1">
    <source>
        <dbReference type="EMBL" id="NIK14914.1"/>
    </source>
</evidence>